<name>A0A942TF18_9BACI</name>
<dbReference type="Proteomes" id="UP000681414">
    <property type="component" value="Unassembled WGS sequence"/>
</dbReference>
<protein>
    <submittedName>
        <fullName evidence="1">Uncharacterized protein</fullName>
    </submittedName>
</protein>
<dbReference type="RefSeq" id="WP_213124554.1">
    <property type="nucleotide sequence ID" value="NZ_JAGYPG010000002.1"/>
</dbReference>
<keyword evidence="2" id="KW-1185">Reference proteome</keyword>
<dbReference type="AlphaFoldDB" id="A0A942TF18"/>
<dbReference type="EMBL" id="JAGYPG010000002">
    <property type="protein sequence ID" value="MBS4195327.1"/>
    <property type="molecule type" value="Genomic_DNA"/>
</dbReference>
<accession>A0A942TF18</accession>
<evidence type="ECO:0000313" key="1">
    <source>
        <dbReference type="EMBL" id="MBS4195327.1"/>
    </source>
</evidence>
<gene>
    <name evidence="1" type="ORF">KHA97_09685</name>
</gene>
<proteinExistence type="predicted"/>
<organism evidence="1 2">
    <name type="scientific">Lederbergia citri</name>
    <dbReference type="NCBI Taxonomy" id="2833580"/>
    <lineage>
        <taxon>Bacteria</taxon>
        <taxon>Bacillati</taxon>
        <taxon>Bacillota</taxon>
        <taxon>Bacilli</taxon>
        <taxon>Bacillales</taxon>
        <taxon>Bacillaceae</taxon>
        <taxon>Lederbergia</taxon>
    </lineage>
</organism>
<sequence>MPAERILSYTPREFMIMMQANVERHYDEYERMAIEAIMREGAHRAKKPKATDLFKRPKEGISNRNNLAEMKEETERLNDWLARITPARKEDANG</sequence>
<reference evidence="1 2" key="1">
    <citation type="submission" date="2021-05" db="EMBL/GenBank/DDBJ databases">
        <title>Novel Bacillus species.</title>
        <authorList>
            <person name="Liu G."/>
        </authorList>
    </citation>
    <scope>NUCLEOTIDE SEQUENCE [LARGE SCALE GENOMIC DNA]</scope>
    <source>
        <strain evidence="2">FJAT-49780</strain>
    </source>
</reference>
<evidence type="ECO:0000313" key="2">
    <source>
        <dbReference type="Proteomes" id="UP000681414"/>
    </source>
</evidence>
<comment type="caution">
    <text evidence="1">The sequence shown here is derived from an EMBL/GenBank/DDBJ whole genome shotgun (WGS) entry which is preliminary data.</text>
</comment>